<evidence type="ECO:0000313" key="1">
    <source>
        <dbReference type="EMBL" id="MDP0590063.1"/>
    </source>
</evidence>
<comment type="caution">
    <text evidence="1">The sequence shown here is derived from an EMBL/GenBank/DDBJ whole genome shotgun (WGS) entry which is preliminary data.</text>
</comment>
<reference evidence="1 2" key="1">
    <citation type="journal article" date="2023" name="bioRxiv">
        <title>An intranuclear bacterial parasite of deep-sea mussels expresses apoptosis inhibitors acquired from its host.</title>
        <authorList>
            <person name="Gonzalez Porras M.A."/>
            <person name="Assie A."/>
            <person name="Tietjen M."/>
            <person name="Violette M."/>
            <person name="Kleiner M."/>
            <person name="Gruber-Vodicka H."/>
            <person name="Dubilier N."/>
            <person name="Leisch N."/>
        </authorList>
    </citation>
    <scope>NUCLEOTIDE SEQUENCE [LARGE SCALE GENOMIC DNA]</scope>
    <source>
        <strain evidence="1">IAP13</strain>
    </source>
</reference>
<dbReference type="EMBL" id="JASXSV010000029">
    <property type="protein sequence ID" value="MDP0590063.1"/>
    <property type="molecule type" value="Genomic_DNA"/>
</dbReference>
<sequence length="102" mass="11952">MQINPIKYMMTLYYDENDTSSPSGTNSAKLSAFSEECSLFAHLFRVRPENMAPFLWTNNKELEKRYKRTLRRVQKKKGCSEGLFHKQKNLSDELIPQDDSDI</sequence>
<organism evidence="1 2">
    <name type="scientific">Candidatus Endonucleibacter bathymodioli</name>
    <dbReference type="NCBI Taxonomy" id="539814"/>
    <lineage>
        <taxon>Bacteria</taxon>
        <taxon>Pseudomonadati</taxon>
        <taxon>Pseudomonadota</taxon>
        <taxon>Gammaproteobacteria</taxon>
        <taxon>Oceanospirillales</taxon>
        <taxon>Endozoicomonadaceae</taxon>
        <taxon>Candidatus Endonucleibacter</taxon>
    </lineage>
</organism>
<evidence type="ECO:0000313" key="2">
    <source>
        <dbReference type="Proteomes" id="UP001178148"/>
    </source>
</evidence>
<protein>
    <submittedName>
        <fullName evidence="1">Uncharacterized protein</fullName>
    </submittedName>
</protein>
<dbReference type="Proteomes" id="UP001178148">
    <property type="component" value="Unassembled WGS sequence"/>
</dbReference>
<keyword evidence="2" id="KW-1185">Reference proteome</keyword>
<name>A0AA90NNH1_9GAMM</name>
<dbReference type="AlphaFoldDB" id="A0AA90NNH1"/>
<gene>
    <name evidence="1" type="ORF">QS748_13100</name>
</gene>
<accession>A0AA90NNH1</accession>
<proteinExistence type="predicted"/>